<sequence length="95" mass="11188">MTINGEKMTDIASVPITNPRSPGHQQNFIDCVKSRRQPESNLAYAREMTIPMHLGLISYRLKRELTWNAKKEKFVHDQEANRLLNRKPRKEWDLV</sequence>
<dbReference type="EMBL" id="CP159289">
    <property type="protein sequence ID" value="XCH28047.1"/>
    <property type="molecule type" value="Genomic_DNA"/>
</dbReference>
<name>A0AAU8FV27_9BACT</name>
<feature type="compositionally biased region" description="Polar residues" evidence="1">
    <location>
        <begin position="15"/>
        <end position="25"/>
    </location>
</feature>
<dbReference type="AlphaFoldDB" id="A0AAU8FV27"/>
<feature type="domain" description="Gfo/Idh/MocA-like oxidoreductase bacterial type C-terminal" evidence="2">
    <location>
        <begin position="18"/>
        <end position="93"/>
    </location>
</feature>
<dbReference type="Pfam" id="PF19051">
    <property type="entry name" value="GFO_IDH_MocA_C2"/>
    <property type="match status" value="1"/>
</dbReference>
<reference evidence="3" key="1">
    <citation type="submission" date="2024-06" db="EMBL/GenBank/DDBJ databases">
        <title>Sequencing and assembly of the genome of Dyadobacter sp. strain 676, a symbiont of Cyamopsis tetragonoloba.</title>
        <authorList>
            <person name="Guro P."/>
            <person name="Sazanova A."/>
            <person name="Kuznetsova I."/>
            <person name="Belimov A."/>
            <person name="Safronova V."/>
        </authorList>
    </citation>
    <scope>NUCLEOTIDE SEQUENCE</scope>
    <source>
        <strain evidence="3">676</strain>
    </source>
</reference>
<dbReference type="RefSeq" id="WP_353723277.1">
    <property type="nucleotide sequence ID" value="NZ_CP159289.1"/>
</dbReference>
<evidence type="ECO:0000256" key="1">
    <source>
        <dbReference type="SAM" id="MobiDB-lite"/>
    </source>
</evidence>
<protein>
    <recommendedName>
        <fullName evidence="2">Gfo/Idh/MocA-like oxidoreductase bacterial type C-terminal domain-containing protein</fullName>
    </recommendedName>
</protein>
<feature type="region of interest" description="Disordered" evidence="1">
    <location>
        <begin position="1"/>
        <end position="25"/>
    </location>
</feature>
<proteinExistence type="predicted"/>
<dbReference type="InterPro" id="IPR043906">
    <property type="entry name" value="Gfo/Idh/MocA_OxRdtase_bact_C"/>
</dbReference>
<evidence type="ECO:0000313" key="3">
    <source>
        <dbReference type="EMBL" id="XCH28047.1"/>
    </source>
</evidence>
<accession>A0AAU8FV27</accession>
<evidence type="ECO:0000259" key="2">
    <source>
        <dbReference type="Pfam" id="PF19051"/>
    </source>
</evidence>
<gene>
    <name evidence="3" type="ORF">ABV298_31230</name>
</gene>
<organism evidence="3">
    <name type="scientific">Dyadobacter sp. 676</name>
    <dbReference type="NCBI Taxonomy" id="3088362"/>
    <lineage>
        <taxon>Bacteria</taxon>
        <taxon>Pseudomonadati</taxon>
        <taxon>Bacteroidota</taxon>
        <taxon>Cytophagia</taxon>
        <taxon>Cytophagales</taxon>
        <taxon>Spirosomataceae</taxon>
        <taxon>Dyadobacter</taxon>
    </lineage>
</organism>